<protein>
    <submittedName>
        <fullName evidence="4">Carbamoyltransferase</fullName>
    </submittedName>
</protein>
<dbReference type="AlphaFoldDB" id="A0A6P1BT86"/>
<evidence type="ECO:0000313" key="5">
    <source>
        <dbReference type="Proteomes" id="UP000468531"/>
    </source>
</evidence>
<dbReference type="Pfam" id="PF02543">
    <property type="entry name" value="Carbam_trans_N"/>
    <property type="match status" value="1"/>
</dbReference>
<proteinExistence type="inferred from homology"/>
<feature type="domain" description="Carbamoyltransferase C-terminal" evidence="3">
    <location>
        <begin position="514"/>
        <end position="684"/>
    </location>
</feature>
<name>A0A6P1BT86_9BRAD</name>
<dbReference type="PANTHER" id="PTHR34847">
    <property type="entry name" value="NODULATION PROTEIN U"/>
    <property type="match status" value="1"/>
</dbReference>
<dbReference type="InterPro" id="IPR038152">
    <property type="entry name" value="Carbam_trans_C_sf"/>
</dbReference>
<reference evidence="4 5" key="1">
    <citation type="journal article" date="2020" name="Arch. Microbiol.">
        <title>Bradyrhizobium uaiense sp. nov., a new highly efficient cowpea symbiont.</title>
        <authorList>
            <person name="Cabral Michel D."/>
            <person name="Azarias Guimaraes A."/>
            <person name="Martins da Costa E."/>
            <person name="Soares de Carvalho T."/>
            <person name="Balsanelli E."/>
            <person name="Willems A."/>
            <person name="Maltempi de Souza E."/>
            <person name="de Souza Moreira F.M."/>
        </authorList>
    </citation>
    <scope>NUCLEOTIDE SEQUENCE [LARGE SCALE GENOMIC DNA]</scope>
    <source>
        <strain evidence="4 5">UFLA 03-164</strain>
    </source>
</reference>
<gene>
    <name evidence="4" type="ORF">FNJ47_37925</name>
</gene>
<dbReference type="EMBL" id="VKHP01000239">
    <property type="protein sequence ID" value="NEV01404.1"/>
    <property type="molecule type" value="Genomic_DNA"/>
</dbReference>
<dbReference type="Pfam" id="PF16861">
    <property type="entry name" value="Carbam_trans_C"/>
    <property type="match status" value="1"/>
</dbReference>
<evidence type="ECO:0000256" key="1">
    <source>
        <dbReference type="ARBA" id="ARBA00006129"/>
    </source>
</evidence>
<feature type="domain" description="Carbamoyltransferase" evidence="2">
    <location>
        <begin position="72"/>
        <end position="453"/>
    </location>
</feature>
<accession>A0A6P1BT86</accession>
<dbReference type="RefSeq" id="WP_163160903.1">
    <property type="nucleotide sequence ID" value="NZ_VKHP01000239.1"/>
</dbReference>
<evidence type="ECO:0000259" key="2">
    <source>
        <dbReference type="Pfam" id="PF02543"/>
    </source>
</evidence>
<evidence type="ECO:0000259" key="3">
    <source>
        <dbReference type="Pfam" id="PF16861"/>
    </source>
</evidence>
<dbReference type="GO" id="GO:0016740">
    <property type="term" value="F:transferase activity"/>
    <property type="evidence" value="ECO:0007669"/>
    <property type="project" value="UniProtKB-KW"/>
</dbReference>
<keyword evidence="4" id="KW-0808">Transferase</keyword>
<comment type="similarity">
    <text evidence="1">Belongs to the NodU/CmcH family.</text>
</comment>
<evidence type="ECO:0000313" key="4">
    <source>
        <dbReference type="EMBL" id="NEV01404.1"/>
    </source>
</evidence>
<dbReference type="Gene3D" id="3.90.870.20">
    <property type="entry name" value="Carbamoyltransferase, C-terminal domain"/>
    <property type="match status" value="1"/>
</dbReference>
<sequence>MRKPDIRTGPRHPRFAAAGYEITRRLSERAMAKLGLHKANGEFAQRTIASIRDKLQHGETVYVAGLACPGTHNTGVALVEVTQKDGPRLILNNEEERFSGDKHTNEFPQYALDDMRKVLQRMGRDIGDIAAFVTTWDYPALMALLIRTSFEEAPASLKLLNAPIAPAINLRQMDQVRRISRRLGKMYGLGEQLPLICMPHHDNHAWYSFTASPFAEVRERVAIAVLDGTGDVGSISLYVAEDGEMKQLYCNESLFDSLGAFYTVISSSQGGWTWLSSEGRYMGAAAWGDMNRATNPYYSRLKAVLQLGPNGSVLLNRAMANWYADPAGNPYHQPLIDILGAPLRPDQLWNPDAVLRVEDINHRPDTKDRVDKAAATQLVFEDAMIHVIDHLLRITGTDRLVLTGGVALNALGNMRLLEHFDEAWFERAQQRKARLHMWVPPVPGDSGVPIGAAWLFAHMAGAPRGAALSHAFYCGLPPSNADITAALQADDIASTAIGNVATPEGRDAVADLMASMVAQGGVIAIYQGAAETGPRALGHRSILANPCDPQVRERLNERVKYREAIRPLAPMATLQAALDYFELEDGASDADYNAYNYMVLTAHSKPEAREKIPAVVHADGTGRIQIVREADDPLTYAYLKALGRHIGVEMSVNTSFNVAGPIAQTPAQAMDTLRRSRGLDAVVLVADDGTAYAAWHRDERDSGRFTGWYAAWKQARG</sequence>
<comment type="caution">
    <text evidence="4">The sequence shown here is derived from an EMBL/GenBank/DDBJ whole genome shotgun (WGS) entry which is preliminary data.</text>
</comment>
<keyword evidence="5" id="KW-1185">Reference proteome</keyword>
<dbReference type="Proteomes" id="UP000468531">
    <property type="component" value="Unassembled WGS sequence"/>
</dbReference>
<dbReference type="InterPro" id="IPR043129">
    <property type="entry name" value="ATPase_NBD"/>
</dbReference>
<dbReference type="InterPro" id="IPR003696">
    <property type="entry name" value="Carbtransf_dom"/>
</dbReference>
<dbReference type="InterPro" id="IPR031730">
    <property type="entry name" value="Carbam_trans_C"/>
</dbReference>
<dbReference type="CDD" id="cd24033">
    <property type="entry name" value="ASKHA_NBD_NodU_CmcH-like_N"/>
    <property type="match status" value="1"/>
</dbReference>
<dbReference type="InterPro" id="IPR051338">
    <property type="entry name" value="NodU/CmcH_Carbamoyltrnsfr"/>
</dbReference>
<dbReference type="Gene3D" id="3.30.420.40">
    <property type="match status" value="2"/>
</dbReference>
<organism evidence="4 5">
    <name type="scientific">Bradyrhizobium uaiense</name>
    <dbReference type="NCBI Taxonomy" id="2594946"/>
    <lineage>
        <taxon>Bacteria</taxon>
        <taxon>Pseudomonadati</taxon>
        <taxon>Pseudomonadota</taxon>
        <taxon>Alphaproteobacteria</taxon>
        <taxon>Hyphomicrobiales</taxon>
        <taxon>Nitrobacteraceae</taxon>
        <taxon>Bradyrhizobium</taxon>
    </lineage>
</organism>
<dbReference type="SUPFAM" id="SSF53067">
    <property type="entry name" value="Actin-like ATPase domain"/>
    <property type="match status" value="1"/>
</dbReference>
<dbReference type="PANTHER" id="PTHR34847:SF1">
    <property type="entry name" value="NODULATION PROTEIN U"/>
    <property type="match status" value="1"/>
</dbReference>